<dbReference type="EMBL" id="JAKEKT020000090">
    <property type="protein sequence ID" value="KAL1637319.1"/>
    <property type="molecule type" value="Genomic_DNA"/>
</dbReference>
<sequence>MSGQSTFTVVPPKDTTSEVWITSTSTQFITATDYTPSESTSTSTAWVTKSEEPTTVVVATSSTTVFLGTSTISDAYPEYGSSSQGSTSLIGTPSSPAVTSSSNVTLSSPHVATSSSNVTPPMSPHATPYASPSTGWGYHGWNSSGYTPGLQSSGFVTGVTGGVSVPPHSHVDSTPLTTQTSTRNVTVTLTWYDTPSADVSIVSKTTTVHAASSTPNTFPPYWNASTSAHPTPTSAMCGEGCDFGNFTINFDEGHDNVVTTSDPFVGVNNPTNHLVFNEGFVYVPTDSDAISPASPPYLVMYLPNRTTTASEQPENGSTRNGSISADGNCISDSAFHFNAYGGSFSCNKGPIPLDSGPDPLNCTLEVSGFRWNAIDQVEGLHAISTFDMVPCSEATVDEDGKCQLTKVDFASEGGDFTDLSSIRMRSYYWSDTAEDRVFFMDDLQLGWTNNNYTAGLTRGGGI</sequence>
<feature type="region of interest" description="Disordered" evidence="1">
    <location>
        <begin position="77"/>
        <end position="130"/>
    </location>
</feature>
<gene>
    <name evidence="3" type="ORF">SLS58_009328</name>
</gene>
<evidence type="ECO:0000313" key="4">
    <source>
        <dbReference type="Proteomes" id="UP001521184"/>
    </source>
</evidence>
<feature type="compositionally biased region" description="Polar residues" evidence="1">
    <location>
        <begin position="80"/>
        <end position="120"/>
    </location>
</feature>
<dbReference type="InterPro" id="IPR055795">
    <property type="entry name" value="DUF7371"/>
</dbReference>
<comment type="caution">
    <text evidence="3">The sequence shown here is derived from an EMBL/GenBank/DDBJ whole genome shotgun (WGS) entry which is preliminary data.</text>
</comment>
<dbReference type="Pfam" id="PF24086">
    <property type="entry name" value="DUF7371"/>
    <property type="match status" value="1"/>
</dbReference>
<evidence type="ECO:0000313" key="3">
    <source>
        <dbReference type="EMBL" id="KAL1637319.1"/>
    </source>
</evidence>
<proteinExistence type="predicted"/>
<feature type="domain" description="DUF7371" evidence="2">
    <location>
        <begin position="243"/>
        <end position="458"/>
    </location>
</feature>
<name>A0ABR3TDM8_9PEZI</name>
<accession>A0ABR3TDM8</accession>
<keyword evidence="4" id="KW-1185">Reference proteome</keyword>
<evidence type="ECO:0000259" key="2">
    <source>
        <dbReference type="Pfam" id="PF24086"/>
    </source>
</evidence>
<reference evidence="3 4" key="1">
    <citation type="journal article" date="2023" name="Plant Dis.">
        <title>First Report of Diplodia intermedia Causing Canker and Dieback Diseases on Apple Trees in Canada.</title>
        <authorList>
            <person name="Ellouze W."/>
            <person name="Ilyukhin E."/>
            <person name="Sulman M."/>
            <person name="Ali S."/>
        </authorList>
    </citation>
    <scope>NUCLEOTIDE SEQUENCE [LARGE SCALE GENOMIC DNA]</scope>
    <source>
        <strain evidence="3 4">M45-28</strain>
    </source>
</reference>
<evidence type="ECO:0000256" key="1">
    <source>
        <dbReference type="SAM" id="MobiDB-lite"/>
    </source>
</evidence>
<dbReference type="Proteomes" id="UP001521184">
    <property type="component" value="Unassembled WGS sequence"/>
</dbReference>
<organism evidence="3 4">
    <name type="scientific">Diplodia intermedia</name>
    <dbReference type="NCBI Taxonomy" id="856260"/>
    <lineage>
        <taxon>Eukaryota</taxon>
        <taxon>Fungi</taxon>
        <taxon>Dikarya</taxon>
        <taxon>Ascomycota</taxon>
        <taxon>Pezizomycotina</taxon>
        <taxon>Dothideomycetes</taxon>
        <taxon>Dothideomycetes incertae sedis</taxon>
        <taxon>Botryosphaeriales</taxon>
        <taxon>Botryosphaeriaceae</taxon>
        <taxon>Diplodia</taxon>
    </lineage>
</organism>
<protein>
    <recommendedName>
        <fullName evidence="2">DUF7371 domain-containing protein</fullName>
    </recommendedName>
</protein>